<accession>A0A0A8Z7R2</accession>
<protein>
    <submittedName>
        <fullName evidence="1">Uncharacterized protein</fullName>
    </submittedName>
</protein>
<dbReference type="PANTHER" id="PTHR35480">
    <property type="entry name" value="MATERNAL EFFECT EMBRYO ARREST 22"/>
    <property type="match status" value="1"/>
</dbReference>
<dbReference type="AlphaFoldDB" id="A0A0A8Z7R2"/>
<dbReference type="PANTHER" id="PTHR35480:SF1">
    <property type="entry name" value="MATERNAL EFFECT EMBRYO ARREST 22"/>
    <property type="match status" value="1"/>
</dbReference>
<name>A0A0A8Z7R2_ARUDO</name>
<dbReference type="EMBL" id="GBRH01266993">
    <property type="protein sequence ID" value="JAD30902.1"/>
    <property type="molecule type" value="Transcribed_RNA"/>
</dbReference>
<organism evidence="1">
    <name type="scientific">Arundo donax</name>
    <name type="common">Giant reed</name>
    <name type="synonym">Donax arundinaceus</name>
    <dbReference type="NCBI Taxonomy" id="35708"/>
    <lineage>
        <taxon>Eukaryota</taxon>
        <taxon>Viridiplantae</taxon>
        <taxon>Streptophyta</taxon>
        <taxon>Embryophyta</taxon>
        <taxon>Tracheophyta</taxon>
        <taxon>Spermatophyta</taxon>
        <taxon>Magnoliopsida</taxon>
        <taxon>Liliopsida</taxon>
        <taxon>Poales</taxon>
        <taxon>Poaceae</taxon>
        <taxon>PACMAD clade</taxon>
        <taxon>Arundinoideae</taxon>
        <taxon>Arundineae</taxon>
        <taxon>Arundo</taxon>
    </lineage>
</organism>
<proteinExistence type="predicted"/>
<sequence>MIRGNCLNLLNLDTDVDEEKYRKAMERPISPDLPIIRPRRTKAPAYKEPHNLGDETLNDCPASGSDAIDFKMKLSQLDRSSNRIGCSDSVKQLSANDKSNAAGMPTNAYLGCLLHEDEARNSVASSAKKSDNNCSGLPSSVLYSQHLCQEAPEKNSSHQICNGSSDPGLEAIVGKSKTEVTKPINLDSNNMLGHHCFSEKTPMYLVVFTRMKRSNIVNIFRYSETLISKEASIDGPLLERVSAEPLLPTVEKVSLILSLLLSDIRLPAEPFTDGNFAASAFSLSVKSCMETRWTFLKRDQLDTLVSLIEDFLVNKEVVVCKKMGQKVSDGKYHNLDGESGLQLSTKPATIDQFISACILLASICVEVDRVDVVLEVSYEVLQIGKSNLYWTLLALHVFGSVCGDKLLLPKSCNFVMRAICLVVLLLESKDTSICLVSSYIQRNRPTTLPSCAHCLFDVDMVSIDDFISSLLDELDLCSRLWNNPENSKETIGRCSSHLGSSGLEINCGEACTIFKQGKLAEDNHNYPAGIDLCYFTELISLLELFGIYMNCEWTYNNVVVRLLEILESCVCEEYSAAVLVLVSRLGRFFIEDVGYEQRAVSELRNKLSLLLGTSFTNSRSVTVQFSSIGALLSLLPLPFDKIVGTQSRPLSGPFDLQTSQISEWFVQLSKEHQSLALSFFS</sequence>
<reference evidence="1" key="2">
    <citation type="journal article" date="2015" name="Data Brief">
        <title>Shoot transcriptome of the giant reed, Arundo donax.</title>
        <authorList>
            <person name="Barrero R.A."/>
            <person name="Guerrero F.D."/>
            <person name="Moolhuijzen P."/>
            <person name="Goolsby J.A."/>
            <person name="Tidwell J."/>
            <person name="Bellgard S.E."/>
            <person name="Bellgard M.I."/>
        </authorList>
    </citation>
    <scope>NUCLEOTIDE SEQUENCE</scope>
    <source>
        <tissue evidence="1">Shoot tissue taken approximately 20 cm above the soil surface</tissue>
    </source>
</reference>
<evidence type="ECO:0000313" key="1">
    <source>
        <dbReference type="EMBL" id="JAD30902.1"/>
    </source>
</evidence>
<reference evidence="1" key="1">
    <citation type="submission" date="2014-09" db="EMBL/GenBank/DDBJ databases">
        <authorList>
            <person name="Magalhaes I.L.F."/>
            <person name="Oliveira U."/>
            <person name="Santos F.R."/>
            <person name="Vidigal T.H.D.A."/>
            <person name="Brescovit A.D."/>
            <person name="Santos A.J."/>
        </authorList>
    </citation>
    <scope>NUCLEOTIDE SEQUENCE</scope>
    <source>
        <tissue evidence="1">Shoot tissue taken approximately 20 cm above the soil surface</tissue>
    </source>
</reference>